<keyword evidence="7" id="KW-0675">Receptor</keyword>
<comment type="subcellular location">
    <subcellularLocation>
        <location evidence="1">Cell membrane</location>
        <topology evidence="1">Multi-pass membrane protein</topology>
    </subcellularLocation>
</comment>
<proteinExistence type="predicted"/>
<keyword evidence="3 9" id="KW-0812">Transmembrane</keyword>
<dbReference type="Proteomes" id="UP000271889">
    <property type="component" value="Unassembled WGS sequence"/>
</dbReference>
<keyword evidence="2" id="KW-1003">Cell membrane</keyword>
<reference evidence="11 12" key="1">
    <citation type="submission" date="2018-11" db="EMBL/GenBank/DDBJ databases">
        <authorList>
            <consortium name="Pathogen Informatics"/>
        </authorList>
    </citation>
    <scope>NUCLEOTIDE SEQUENCE [LARGE SCALE GENOMIC DNA]</scope>
</reference>
<evidence type="ECO:0000313" key="12">
    <source>
        <dbReference type="Proteomes" id="UP000271889"/>
    </source>
</evidence>
<evidence type="ECO:0000256" key="3">
    <source>
        <dbReference type="ARBA" id="ARBA00022692"/>
    </source>
</evidence>
<evidence type="ECO:0000256" key="4">
    <source>
        <dbReference type="ARBA" id="ARBA00022989"/>
    </source>
</evidence>
<feature type="transmembrane region" description="Helical" evidence="9">
    <location>
        <begin position="56"/>
        <end position="81"/>
    </location>
</feature>
<feature type="domain" description="G-protein coupled receptors family 1 profile" evidence="10">
    <location>
        <begin position="72"/>
        <end position="122"/>
    </location>
</feature>
<dbReference type="OrthoDB" id="5981855at2759"/>
<dbReference type="Gene3D" id="1.20.1070.10">
    <property type="entry name" value="Rhodopsin 7-helix transmembrane proteins"/>
    <property type="match status" value="1"/>
</dbReference>
<evidence type="ECO:0000256" key="6">
    <source>
        <dbReference type="ARBA" id="ARBA00023136"/>
    </source>
</evidence>
<dbReference type="PANTHER" id="PTHR46925:SF2">
    <property type="entry name" value="G-PROTEIN COUPLED RECEPTOR TKR-1-RELATED"/>
    <property type="match status" value="1"/>
</dbReference>
<dbReference type="PANTHER" id="PTHR46925">
    <property type="entry name" value="G-PROTEIN COUPLED RECEPTOR TKR-1-RELATED"/>
    <property type="match status" value="1"/>
</dbReference>
<accession>A0A3P7P1T2</accession>
<dbReference type="SUPFAM" id="SSF81321">
    <property type="entry name" value="Family A G protein-coupled receptor-like"/>
    <property type="match status" value="1"/>
</dbReference>
<dbReference type="Pfam" id="PF00001">
    <property type="entry name" value="7tm_1"/>
    <property type="match status" value="1"/>
</dbReference>
<dbReference type="PRINTS" id="PR00237">
    <property type="entry name" value="GPCRRHODOPSN"/>
</dbReference>
<dbReference type="GO" id="GO:0005886">
    <property type="term" value="C:plasma membrane"/>
    <property type="evidence" value="ECO:0007669"/>
    <property type="project" value="UniProtKB-SubCell"/>
</dbReference>
<protein>
    <recommendedName>
        <fullName evidence="10">G-protein coupled receptors family 1 profile domain-containing protein</fullName>
    </recommendedName>
</protein>
<dbReference type="GO" id="GO:0004995">
    <property type="term" value="F:tachykinin receptor activity"/>
    <property type="evidence" value="ECO:0007669"/>
    <property type="project" value="InterPro"/>
</dbReference>
<keyword evidence="6 9" id="KW-0472">Membrane</keyword>
<dbReference type="EMBL" id="UYRV01129105">
    <property type="protein sequence ID" value="VDN36391.1"/>
    <property type="molecule type" value="Genomic_DNA"/>
</dbReference>
<evidence type="ECO:0000256" key="2">
    <source>
        <dbReference type="ARBA" id="ARBA00022475"/>
    </source>
</evidence>
<keyword evidence="8" id="KW-0807">Transducer</keyword>
<keyword evidence="12" id="KW-1185">Reference proteome</keyword>
<sequence length="122" mass="14178">MTRLDEVQAAGEAACLRQESNYTLPPDLDGWFFCDKSEEDSVNYMRIGLRFSEVQVFAGVMFICLMATAVVGNAVVMWIIYRHKVMHHGFNYFLFNMAFADLLIAVFNVGTTWTFNLYHDWW</sequence>
<evidence type="ECO:0000259" key="10">
    <source>
        <dbReference type="PROSITE" id="PS50262"/>
    </source>
</evidence>
<dbReference type="AlphaFoldDB" id="A0A3P7P1T2"/>
<evidence type="ECO:0000256" key="7">
    <source>
        <dbReference type="ARBA" id="ARBA00023170"/>
    </source>
</evidence>
<evidence type="ECO:0000256" key="5">
    <source>
        <dbReference type="ARBA" id="ARBA00023040"/>
    </source>
</evidence>
<organism evidence="11 12">
    <name type="scientific">Cylicostephanus goldi</name>
    <name type="common">Nematode worm</name>
    <dbReference type="NCBI Taxonomy" id="71465"/>
    <lineage>
        <taxon>Eukaryota</taxon>
        <taxon>Metazoa</taxon>
        <taxon>Ecdysozoa</taxon>
        <taxon>Nematoda</taxon>
        <taxon>Chromadorea</taxon>
        <taxon>Rhabditida</taxon>
        <taxon>Rhabditina</taxon>
        <taxon>Rhabditomorpha</taxon>
        <taxon>Strongyloidea</taxon>
        <taxon>Strongylidae</taxon>
        <taxon>Cylicostephanus</taxon>
    </lineage>
</organism>
<keyword evidence="4 9" id="KW-1133">Transmembrane helix</keyword>
<dbReference type="InterPro" id="IPR017452">
    <property type="entry name" value="GPCR_Rhodpsn_7TM"/>
</dbReference>
<dbReference type="InterPro" id="IPR000276">
    <property type="entry name" value="GPCR_Rhodpsn"/>
</dbReference>
<gene>
    <name evidence="11" type="ORF">CGOC_LOCUS13196</name>
</gene>
<evidence type="ECO:0000256" key="1">
    <source>
        <dbReference type="ARBA" id="ARBA00004651"/>
    </source>
</evidence>
<name>A0A3P7P1T2_CYLGO</name>
<evidence type="ECO:0000256" key="9">
    <source>
        <dbReference type="SAM" id="Phobius"/>
    </source>
</evidence>
<keyword evidence="5" id="KW-0297">G-protein coupled receptor</keyword>
<feature type="transmembrane region" description="Helical" evidence="9">
    <location>
        <begin position="93"/>
        <end position="115"/>
    </location>
</feature>
<evidence type="ECO:0000313" key="11">
    <source>
        <dbReference type="EMBL" id="VDN36391.1"/>
    </source>
</evidence>
<dbReference type="PROSITE" id="PS50262">
    <property type="entry name" value="G_PROTEIN_RECEP_F1_2"/>
    <property type="match status" value="1"/>
</dbReference>
<dbReference type="InterPro" id="IPR001681">
    <property type="entry name" value="Neurokn_rcpt"/>
</dbReference>
<evidence type="ECO:0000256" key="8">
    <source>
        <dbReference type="ARBA" id="ARBA00023224"/>
    </source>
</evidence>